<evidence type="ECO:0000313" key="1">
    <source>
        <dbReference type="EMBL" id="KAA9370918.1"/>
    </source>
</evidence>
<reference evidence="1 2" key="1">
    <citation type="submission" date="2019-09" db="EMBL/GenBank/DDBJ databases">
        <title>Biological control of the noxious weed angled onion (Allium triquetrum) thwarted by endophytic bacteria in Victoria, Australia.</title>
        <authorList>
            <person name="Tehranchian P."/>
            <person name="Adair R.J."/>
            <person name="Van T.H."/>
            <person name="Morrison P.D."/>
            <person name="Williams H."/>
            <person name="Lawrie A.C."/>
        </authorList>
    </citation>
    <scope>NUCLEOTIDE SEQUENCE [LARGE SCALE GENOMIC DNA]</scope>
    <source>
        <strain evidence="1 2">RPTAtOch1</strain>
    </source>
</reference>
<dbReference type="RefSeq" id="WP_151091053.1">
    <property type="nucleotide sequence ID" value="NZ_VYXQ01000001.1"/>
</dbReference>
<sequence length="350" mass="35407">MAKNDLKLFAGGSSANIITQAEYEAMASLINGFSTGVAQSRQLNKVWRQASFISAMIGQFTMHNALDDVLDDGDVDGFEEKFRMGLQNLFPKLQQNGVILFVRTDGSDSNDGSDNTGAKAFRTIAAAIDYATSRFYITDGTLTIQIGVPGSYSAPGIVSGSLAKIRIIGDAANQANYIISGVGPAAGQSGLISAEGSQVSLEGLTINNTGSINSGVGASGSGSSMGLNNVTVTTTGTGSFANVFTVAGGNLVIGAGCIFKGNATAMLSAQSGAISISANFNVDGGTYSVVASATTGGSIQVTMTGLSITGSCSGTRYYATLNGVINTSGAGTNFFPGTAAGQIDRGGQYA</sequence>
<dbReference type="EMBL" id="VYXQ01000001">
    <property type="protein sequence ID" value="KAA9370918.1"/>
    <property type="molecule type" value="Genomic_DNA"/>
</dbReference>
<dbReference type="AlphaFoldDB" id="A0A5N1K6M6"/>
<comment type="caution">
    <text evidence="1">The sequence shown here is derived from an EMBL/GenBank/DDBJ whole genome shotgun (WGS) entry which is preliminary data.</text>
</comment>
<proteinExistence type="predicted"/>
<gene>
    <name evidence="1" type="ORF">F3W84_00405</name>
</gene>
<name>A0A5N1K6M6_9HYPH</name>
<protein>
    <submittedName>
        <fullName evidence="1">Uncharacterized protein</fullName>
    </submittedName>
</protein>
<dbReference type="Proteomes" id="UP000327108">
    <property type="component" value="Unassembled WGS sequence"/>
</dbReference>
<evidence type="ECO:0000313" key="2">
    <source>
        <dbReference type="Proteomes" id="UP000327108"/>
    </source>
</evidence>
<dbReference type="InterPro" id="IPR011050">
    <property type="entry name" value="Pectin_lyase_fold/virulence"/>
</dbReference>
<keyword evidence="2" id="KW-1185">Reference proteome</keyword>
<organism evidence="1 2">
    <name type="scientific">Ochrobactrum quorumnocens</name>
    <dbReference type="NCBI Taxonomy" id="271865"/>
    <lineage>
        <taxon>Bacteria</taxon>
        <taxon>Pseudomonadati</taxon>
        <taxon>Pseudomonadota</taxon>
        <taxon>Alphaproteobacteria</taxon>
        <taxon>Hyphomicrobiales</taxon>
        <taxon>Brucellaceae</taxon>
        <taxon>Brucella/Ochrobactrum group</taxon>
        <taxon>Ochrobactrum</taxon>
    </lineage>
</organism>
<dbReference type="SUPFAM" id="SSF51126">
    <property type="entry name" value="Pectin lyase-like"/>
    <property type="match status" value="1"/>
</dbReference>
<accession>A0A5N1K6M6</accession>